<sequence length="215" mass="22929">MVKSGTRWGAAAAAAIAATFIQCGSEKGSPETGRCEGAVPDRVVYPDERRASDEALERVWVDRCDASTDPAQAYVLISPADAATVPADQPVELRWGRALASAAPAGIGRPARLDAPAFGWPSISFGIPKAAAHIPPITGWVYLVELRPAAGGDPLYVFTADESWLPDEAEWAELRAMGSIDVTIWTAYLDKNVIYDAKDGPFVSPSPSRFTIGDR</sequence>
<dbReference type="KEGG" id="vin:AKJ08_0118"/>
<dbReference type="AlphaFoldDB" id="A0A0K1P8J9"/>
<gene>
    <name evidence="1" type="ORF">AKJ08_0118</name>
</gene>
<dbReference type="EMBL" id="CP012332">
    <property type="protein sequence ID" value="AKU89731.1"/>
    <property type="molecule type" value="Genomic_DNA"/>
</dbReference>
<reference evidence="1 2" key="1">
    <citation type="submission" date="2015-08" db="EMBL/GenBank/DDBJ databases">
        <authorList>
            <person name="Babu N.S."/>
            <person name="Beckwith C.J."/>
            <person name="Beseler K.G."/>
            <person name="Brison A."/>
            <person name="Carone J.V."/>
            <person name="Caskin T.P."/>
            <person name="Diamond M."/>
            <person name="Durham M.E."/>
            <person name="Foxe J.M."/>
            <person name="Go M."/>
            <person name="Henderson B.A."/>
            <person name="Jones I.B."/>
            <person name="McGettigan J.A."/>
            <person name="Micheletti S.J."/>
            <person name="Nasrallah M.E."/>
            <person name="Ortiz D."/>
            <person name="Piller C.R."/>
            <person name="Privatt S.R."/>
            <person name="Schneider S.L."/>
            <person name="Sharp S."/>
            <person name="Smith T.C."/>
            <person name="Stanton J.D."/>
            <person name="Ullery H.E."/>
            <person name="Wilson R.J."/>
            <person name="Serrano M.G."/>
            <person name="Buck G."/>
            <person name="Lee V."/>
            <person name="Wang Y."/>
            <person name="Carvalho R."/>
            <person name="Voegtly L."/>
            <person name="Shi R."/>
            <person name="Duckworth R."/>
            <person name="Johnson A."/>
            <person name="Loviza R."/>
            <person name="Walstead R."/>
            <person name="Shah Z."/>
            <person name="Kiflezghi M."/>
            <person name="Wade K."/>
            <person name="Ball S.L."/>
            <person name="Bradley K.W."/>
            <person name="Asai D.J."/>
            <person name="Bowman C.A."/>
            <person name="Russell D.A."/>
            <person name="Pope W.H."/>
            <person name="Jacobs-Sera D."/>
            <person name="Hendrix R.W."/>
            <person name="Hatfull G.F."/>
        </authorList>
    </citation>
    <scope>NUCLEOTIDE SEQUENCE [LARGE SCALE GENOMIC DNA]</scope>
    <source>
        <strain evidence="1 2">DSM 27710</strain>
    </source>
</reference>
<dbReference type="Proteomes" id="UP000055590">
    <property type="component" value="Chromosome"/>
</dbReference>
<keyword evidence="2" id="KW-1185">Reference proteome</keyword>
<evidence type="ECO:0000313" key="2">
    <source>
        <dbReference type="Proteomes" id="UP000055590"/>
    </source>
</evidence>
<evidence type="ECO:0000313" key="1">
    <source>
        <dbReference type="EMBL" id="AKU89731.1"/>
    </source>
</evidence>
<dbReference type="STRING" id="1391653.AKJ08_0118"/>
<protein>
    <submittedName>
        <fullName evidence="1">Uncharacterized protein</fullName>
    </submittedName>
</protein>
<name>A0A0K1P8J9_9BACT</name>
<organism evidence="1 2">
    <name type="scientific">Vulgatibacter incomptus</name>
    <dbReference type="NCBI Taxonomy" id="1391653"/>
    <lineage>
        <taxon>Bacteria</taxon>
        <taxon>Pseudomonadati</taxon>
        <taxon>Myxococcota</taxon>
        <taxon>Myxococcia</taxon>
        <taxon>Myxococcales</taxon>
        <taxon>Cystobacterineae</taxon>
        <taxon>Vulgatibacteraceae</taxon>
        <taxon>Vulgatibacter</taxon>
    </lineage>
</organism>
<proteinExistence type="predicted"/>
<accession>A0A0K1P8J9</accession>